<feature type="repeat" description="WD" evidence="9">
    <location>
        <begin position="179"/>
        <end position="220"/>
    </location>
</feature>
<dbReference type="PANTHER" id="PTHR44133:SF2">
    <property type="entry name" value="CLEAVAGE STIMULATION FACTOR SUBUNIT 1"/>
    <property type="match status" value="1"/>
</dbReference>
<dbReference type="InterPro" id="IPR011009">
    <property type="entry name" value="Kinase-like_dom_sf"/>
</dbReference>
<dbReference type="InterPro" id="IPR017441">
    <property type="entry name" value="Protein_kinase_ATP_BS"/>
</dbReference>
<evidence type="ECO:0000256" key="1">
    <source>
        <dbReference type="ARBA" id="ARBA00004123"/>
    </source>
</evidence>
<evidence type="ECO:0000256" key="6">
    <source>
        <dbReference type="ARBA" id="ARBA00022840"/>
    </source>
</evidence>
<dbReference type="AlphaFoldDB" id="A0A0D9ZDB1"/>
<feature type="compositionally biased region" description="Polar residues" evidence="11">
    <location>
        <begin position="1108"/>
        <end position="1124"/>
    </location>
</feature>
<evidence type="ECO:0000256" key="2">
    <source>
        <dbReference type="ARBA" id="ARBA00022574"/>
    </source>
</evidence>
<evidence type="ECO:0000256" key="10">
    <source>
        <dbReference type="PROSITE-ProRule" id="PRU10141"/>
    </source>
</evidence>
<dbReference type="Gramene" id="OGLUM03G34250.2">
    <property type="protein sequence ID" value="OGLUM03G34250.2"/>
    <property type="gene ID" value="OGLUM03G34250"/>
</dbReference>
<feature type="repeat" description="WD" evidence="9">
    <location>
        <begin position="268"/>
        <end position="300"/>
    </location>
</feature>
<name>A0A0D9ZDB1_9ORYZ</name>
<evidence type="ECO:0000313" key="14">
    <source>
        <dbReference type="Proteomes" id="UP000026961"/>
    </source>
</evidence>
<feature type="compositionally biased region" description="Low complexity" evidence="11">
    <location>
        <begin position="592"/>
        <end position="606"/>
    </location>
</feature>
<evidence type="ECO:0000256" key="7">
    <source>
        <dbReference type="ARBA" id="ARBA00023242"/>
    </source>
</evidence>
<reference evidence="13" key="1">
    <citation type="submission" date="2015-04" db="UniProtKB">
        <authorList>
            <consortium name="EnsemblPlants"/>
        </authorList>
    </citation>
    <scope>IDENTIFICATION</scope>
</reference>
<feature type="region of interest" description="Disordered" evidence="11">
    <location>
        <begin position="467"/>
        <end position="499"/>
    </location>
</feature>
<feature type="repeat" description="WD" evidence="9">
    <location>
        <begin position="123"/>
        <end position="164"/>
    </location>
</feature>
<keyword evidence="4" id="KW-0677">Repeat</keyword>
<organism evidence="13">
    <name type="scientific">Oryza glumipatula</name>
    <dbReference type="NCBI Taxonomy" id="40148"/>
    <lineage>
        <taxon>Eukaryota</taxon>
        <taxon>Viridiplantae</taxon>
        <taxon>Streptophyta</taxon>
        <taxon>Embryophyta</taxon>
        <taxon>Tracheophyta</taxon>
        <taxon>Spermatophyta</taxon>
        <taxon>Magnoliopsida</taxon>
        <taxon>Liliopsida</taxon>
        <taxon>Poales</taxon>
        <taxon>Poaceae</taxon>
        <taxon>BOP clade</taxon>
        <taxon>Oryzoideae</taxon>
        <taxon>Oryzeae</taxon>
        <taxon>Oryzinae</taxon>
        <taxon>Oryza</taxon>
    </lineage>
</organism>
<feature type="compositionally biased region" description="Polar residues" evidence="11">
    <location>
        <begin position="578"/>
        <end position="588"/>
    </location>
</feature>
<dbReference type="InterPro" id="IPR036322">
    <property type="entry name" value="WD40_repeat_dom_sf"/>
</dbReference>
<dbReference type="Pfam" id="PF00400">
    <property type="entry name" value="WD40"/>
    <property type="match status" value="5"/>
</dbReference>
<dbReference type="eggNOG" id="KOG0576">
    <property type="taxonomic scope" value="Eukaryota"/>
</dbReference>
<dbReference type="InterPro" id="IPR001680">
    <property type="entry name" value="WD40_rpt"/>
</dbReference>
<keyword evidence="5 10" id="KW-0547">Nucleotide-binding</keyword>
<keyword evidence="14" id="KW-1185">Reference proteome</keyword>
<feature type="region of interest" description="Disordered" evidence="11">
    <location>
        <begin position="572"/>
        <end position="653"/>
    </location>
</feature>
<keyword evidence="2 9" id="KW-0853">WD repeat</keyword>
<feature type="domain" description="Protein kinase" evidence="12">
    <location>
        <begin position="700"/>
        <end position="939"/>
    </location>
</feature>
<dbReference type="GO" id="GO:0031124">
    <property type="term" value="P:mRNA 3'-end processing"/>
    <property type="evidence" value="ECO:0007669"/>
    <property type="project" value="InterPro"/>
</dbReference>
<dbReference type="PROSITE" id="PS50082">
    <property type="entry name" value="WD_REPEATS_2"/>
    <property type="match status" value="4"/>
</dbReference>
<keyword evidence="7" id="KW-0539">Nucleus</keyword>
<dbReference type="GO" id="GO:0005848">
    <property type="term" value="C:mRNA cleavage stimulating factor complex"/>
    <property type="evidence" value="ECO:0007669"/>
    <property type="project" value="InterPro"/>
</dbReference>
<feature type="region of interest" description="Disordered" evidence="11">
    <location>
        <begin position="536"/>
        <end position="557"/>
    </location>
</feature>
<dbReference type="PROSITE" id="PS00678">
    <property type="entry name" value="WD_REPEATS_1"/>
    <property type="match status" value="1"/>
</dbReference>
<dbReference type="PROSITE" id="PS50011">
    <property type="entry name" value="PROTEIN_KINASE_DOM"/>
    <property type="match status" value="1"/>
</dbReference>
<sequence>MDAAVQEAKLLRQVNALIVAHLRDHNLTQAAAAVAAATMTPLAPPEPDGDDSVPSNQLLRLVAKGLAVEREETGRGGGAFDSAAAAAGYGGLLPPLGTNAVDFSTQDVKGSSKSFPKHEARHVSDHKNVVRCAKFSPDGKYFASGSGDTSIKFFEVAKIKQMMLGDSKDGPVRPVIRTFYDHTQPINDLDFHPESPILISAAKDNTIRFFDFSKTVARKAFRVIQVDTHNVRSVCFHPCGDYLLAGTDHPVAHLYDINTFTCYLSANSHDSNAAINQVRYSSTGSLYVTASKDGSLRIWDGISAECVRPIIGAHASAEVTSAIFTKDERYVLSCGKDSCIKLWEVGSGRLVKQYVGAVHRQFRCQAVFNQTEEFVLSTDEQNSEVVVWDALTAENVARLPSGHTGAPRWLGHSPAEPAFVTCVVHLYMLLKLYTDDTVPNLVGKFWLFLAFMKPDVYSTVVVHGDDDDDDARGGGGGGRHALAEDDEEEDPSSLPPLLQRLPKDFGGGASFDEYDDPYSSDLDDASLSATVVVKRGAPASTSASSRSPFLDLRRSSPRAAEVDPYSTFVVHGTARSGGASSPRESASGTFIRRSGGSSSPRESVSGTFIRRTGSPSSPHESISGTFIHHTSGASSPRDTAQGGGGFGSSFWSPAVGQSEELRQPALLVQQQHQQQQNSRRKPSVSSVPESVTREDPSTKYELLHELGKGSYGAVYKARDLRTQELVAIKIISLTEGEEGYEDIRGEIEMLQQCSHPNVVRYFGSYQGEEYLWIVMEYCGGGSVADLIGITEEPLDESQIAYICREALKGLAYLHSIFKVHRDIKGGNILLTEQGEVKLGKSSCSLDLWHEVREFIGTPHWMAPEVIQESRYDGKVDVWALGVSAIEMAEVIFMISSEPAPMLEDKEKWSLLFHDFIAKCLTKDPRLRPAASEMLKHKFIEKCNPGASKMLAKIKEAKKIRAKVAAETELSGPDSTMQDATVRINDDFGETVPTNPQQQTNHETYDGGAGDFGTMIVHPEDGDEVDESPIFPSSEFIPGLGSINSFTHDPKRAELISNFWAENTADIEANKEQYLDEHPDMQEAKTMPPSTGTVKKLKVAEGTMPRHGNQVSSASPGVASTMTKLNSSPSRKAFSVQDKLWSIYAAGNTVPIPFLKAIDISPLALVSDSVIGNGLAGSNRTDALEAVRELFSGDGQTKKGRKGQNEVPLPPGVHHRLTTSPTLMNLAQALAYHKTCYEDMPLQDSQATQEQQTIQNLCDTLRTILRL</sequence>
<dbReference type="SMART" id="SM00320">
    <property type="entry name" value="WD40"/>
    <property type="match status" value="6"/>
</dbReference>
<evidence type="ECO:0000256" key="3">
    <source>
        <dbReference type="ARBA" id="ARBA00022664"/>
    </source>
</evidence>
<dbReference type="GO" id="GO:0003723">
    <property type="term" value="F:RNA binding"/>
    <property type="evidence" value="ECO:0007669"/>
    <property type="project" value="TreeGrafter"/>
</dbReference>
<dbReference type="Proteomes" id="UP000026961">
    <property type="component" value="Chromosome 3"/>
</dbReference>
<dbReference type="Gene3D" id="1.10.510.10">
    <property type="entry name" value="Transferase(Phosphotransferase) domain 1"/>
    <property type="match status" value="1"/>
</dbReference>
<evidence type="ECO:0000256" key="11">
    <source>
        <dbReference type="SAM" id="MobiDB-lite"/>
    </source>
</evidence>
<dbReference type="InterPro" id="IPR015943">
    <property type="entry name" value="WD40/YVTN_repeat-like_dom_sf"/>
</dbReference>
<dbReference type="PANTHER" id="PTHR44133">
    <property type="entry name" value="CLEAVAGE STIMULATION FACTOR SUBUNIT 1"/>
    <property type="match status" value="1"/>
</dbReference>
<accession>A0A0D9ZDB1</accession>
<comment type="subcellular location">
    <subcellularLocation>
        <location evidence="1">Nucleus</location>
    </subcellularLocation>
</comment>
<dbReference type="HOGENOM" id="CLU_264394_0_0_1"/>
<reference evidence="13" key="2">
    <citation type="submission" date="2018-05" db="EMBL/GenBank/DDBJ databases">
        <title>OgluRS3 (Oryza glumaepatula Reference Sequence Version 3).</title>
        <authorList>
            <person name="Zhang J."/>
            <person name="Kudrna D."/>
            <person name="Lee S."/>
            <person name="Talag J."/>
            <person name="Welchert J."/>
            <person name="Wing R.A."/>
        </authorList>
    </citation>
    <scope>NUCLEOTIDE SEQUENCE [LARGE SCALE GENOMIC DNA]</scope>
</reference>
<dbReference type="PROSITE" id="PS00107">
    <property type="entry name" value="PROTEIN_KINASE_ATP"/>
    <property type="match status" value="1"/>
</dbReference>
<feature type="region of interest" description="Disordered" evidence="11">
    <location>
        <begin position="1104"/>
        <end position="1124"/>
    </location>
</feature>
<dbReference type="SUPFAM" id="SSF56112">
    <property type="entry name" value="Protein kinase-like (PK-like)"/>
    <property type="match status" value="1"/>
</dbReference>
<dbReference type="Gene3D" id="2.130.10.10">
    <property type="entry name" value="YVTN repeat-like/Quinoprotein amine dehydrogenase"/>
    <property type="match status" value="1"/>
</dbReference>
<dbReference type="EnsemblPlants" id="OGLUM03G34250.1">
    <property type="protein sequence ID" value="OGLUM03G34250.1"/>
    <property type="gene ID" value="OGLUM03G34250"/>
</dbReference>
<dbReference type="GO" id="GO:0005524">
    <property type="term" value="F:ATP binding"/>
    <property type="evidence" value="ECO:0007669"/>
    <property type="project" value="UniProtKB-UniRule"/>
</dbReference>
<proteinExistence type="predicted"/>
<dbReference type="SMART" id="SM00220">
    <property type="entry name" value="S_TKc"/>
    <property type="match status" value="1"/>
</dbReference>
<keyword evidence="6 10" id="KW-0067">ATP-binding</keyword>
<dbReference type="Pfam" id="PF00069">
    <property type="entry name" value="Pkinase"/>
    <property type="match status" value="1"/>
</dbReference>
<keyword evidence="3" id="KW-0507">mRNA processing</keyword>
<dbReference type="STRING" id="40148.A0A0D9ZDB1"/>
<evidence type="ECO:0000256" key="9">
    <source>
        <dbReference type="PROSITE-ProRule" id="PRU00221"/>
    </source>
</evidence>
<evidence type="ECO:0000256" key="8">
    <source>
        <dbReference type="ARBA" id="ARBA00029851"/>
    </source>
</evidence>
<dbReference type="Gramene" id="OGLUM03G34250.1">
    <property type="protein sequence ID" value="OGLUM03G34250.1"/>
    <property type="gene ID" value="OGLUM03G34250"/>
</dbReference>
<evidence type="ECO:0000313" key="13">
    <source>
        <dbReference type="EnsemblPlants" id="OGLUM03G34250.1"/>
    </source>
</evidence>
<evidence type="ECO:0000256" key="4">
    <source>
        <dbReference type="ARBA" id="ARBA00022737"/>
    </source>
</evidence>
<feature type="compositionally biased region" description="Polar residues" evidence="11">
    <location>
        <begin position="613"/>
        <end position="624"/>
    </location>
</feature>
<dbReference type="PROSITE" id="PS50294">
    <property type="entry name" value="WD_REPEATS_REGION"/>
    <property type="match status" value="3"/>
</dbReference>
<feature type="region of interest" description="Disordered" evidence="11">
    <location>
        <begin position="668"/>
        <end position="698"/>
    </location>
</feature>
<dbReference type="FunFam" id="2.130.10.10:FF:000736">
    <property type="entry name" value="Cleavage stimulation factor subunit 50"/>
    <property type="match status" value="1"/>
</dbReference>
<dbReference type="CDD" id="cd00200">
    <property type="entry name" value="WD40"/>
    <property type="match status" value="1"/>
</dbReference>
<feature type="compositionally biased region" description="Low complexity" evidence="11">
    <location>
        <begin position="537"/>
        <end position="548"/>
    </location>
</feature>
<dbReference type="FunFam" id="3.30.200.20:FF:000042">
    <property type="entry name" value="Aurora kinase A"/>
    <property type="match status" value="1"/>
</dbReference>
<evidence type="ECO:0000259" key="12">
    <source>
        <dbReference type="PROSITE" id="PS50011"/>
    </source>
</evidence>
<feature type="repeat" description="WD" evidence="9">
    <location>
        <begin position="319"/>
        <end position="353"/>
    </location>
</feature>
<protein>
    <recommendedName>
        <fullName evidence="8">Cleavage stimulation factor 50 kDa subunit</fullName>
    </recommendedName>
</protein>
<dbReference type="SUPFAM" id="SSF50978">
    <property type="entry name" value="WD40 repeat-like"/>
    <property type="match status" value="1"/>
</dbReference>
<evidence type="ECO:0000256" key="5">
    <source>
        <dbReference type="ARBA" id="ARBA00022741"/>
    </source>
</evidence>
<feature type="binding site" evidence="10">
    <location>
        <position position="729"/>
    </location>
    <ligand>
        <name>ATP</name>
        <dbReference type="ChEBI" id="CHEBI:30616"/>
    </ligand>
</feature>
<dbReference type="InterPro" id="IPR019775">
    <property type="entry name" value="WD40_repeat_CS"/>
</dbReference>
<dbReference type="InterPro" id="IPR044633">
    <property type="entry name" value="CstF1-like"/>
</dbReference>
<dbReference type="GO" id="GO:0004672">
    <property type="term" value="F:protein kinase activity"/>
    <property type="evidence" value="ECO:0007669"/>
    <property type="project" value="InterPro"/>
</dbReference>
<dbReference type="InterPro" id="IPR000719">
    <property type="entry name" value="Prot_kinase_dom"/>
</dbReference>
<dbReference type="eggNOG" id="KOG0640">
    <property type="taxonomic scope" value="Eukaryota"/>
</dbReference>
<dbReference type="EnsemblPlants" id="OGLUM03G34250.2">
    <property type="protein sequence ID" value="OGLUM03G34250.2"/>
    <property type="gene ID" value="OGLUM03G34250"/>
</dbReference>